<organism evidence="1 2">
    <name type="scientific">Arthrobotrys conoides</name>
    <dbReference type="NCBI Taxonomy" id="74498"/>
    <lineage>
        <taxon>Eukaryota</taxon>
        <taxon>Fungi</taxon>
        <taxon>Dikarya</taxon>
        <taxon>Ascomycota</taxon>
        <taxon>Pezizomycotina</taxon>
        <taxon>Orbiliomycetes</taxon>
        <taxon>Orbiliales</taxon>
        <taxon>Orbiliaceae</taxon>
        <taxon>Arthrobotrys</taxon>
    </lineage>
</organism>
<reference evidence="1 2" key="1">
    <citation type="submission" date="2019-10" db="EMBL/GenBank/DDBJ databases">
        <authorList>
            <person name="Palmer J.M."/>
        </authorList>
    </citation>
    <scope>NUCLEOTIDE SEQUENCE [LARGE SCALE GENOMIC DNA]</scope>
    <source>
        <strain evidence="1 2">TWF506</strain>
    </source>
</reference>
<dbReference type="AlphaFoldDB" id="A0AAN8NV54"/>
<evidence type="ECO:0000313" key="2">
    <source>
        <dbReference type="Proteomes" id="UP001307849"/>
    </source>
</evidence>
<dbReference type="Proteomes" id="UP001307849">
    <property type="component" value="Unassembled WGS sequence"/>
</dbReference>
<protein>
    <submittedName>
        <fullName evidence="1">Uncharacterized protein</fullName>
    </submittedName>
</protein>
<keyword evidence="2" id="KW-1185">Reference proteome</keyword>
<dbReference type="Pfam" id="PF14223">
    <property type="entry name" value="Retrotran_gag_2"/>
    <property type="match status" value="1"/>
</dbReference>
<proteinExistence type="predicted"/>
<sequence length="205" mass="23220">MPRRRVQLAAPPTLVTKGPPSVVLAPCPINTLPDPADYFITPSVVQDINKLTIPDDYKNWSRQMRAIFHAMDLWPIVTGPDDITQGPTETAAEFAARRKIETKYEWKDPYVLFKLMRDFVNAEYDEDAGVDEYAGRLRCIQAQMLAAGSDINDDALIARLADAVPEIFKPFIDIYFGTTETRSFNALVRMIRAAESRHKLRLLGY</sequence>
<evidence type="ECO:0000313" key="1">
    <source>
        <dbReference type="EMBL" id="KAK6519997.1"/>
    </source>
</evidence>
<accession>A0AAN8NV54</accession>
<gene>
    <name evidence="1" type="ORF">TWF506_000290</name>
</gene>
<dbReference type="EMBL" id="JAVHJM010000001">
    <property type="protein sequence ID" value="KAK6519997.1"/>
    <property type="molecule type" value="Genomic_DNA"/>
</dbReference>
<name>A0AAN8NV54_9PEZI</name>
<comment type="caution">
    <text evidence="1">The sequence shown here is derived from an EMBL/GenBank/DDBJ whole genome shotgun (WGS) entry which is preliminary data.</text>
</comment>